<organism evidence="2 3">
    <name type="scientific">Rugamonas rubra</name>
    <dbReference type="NCBI Taxonomy" id="758825"/>
    <lineage>
        <taxon>Bacteria</taxon>
        <taxon>Pseudomonadati</taxon>
        <taxon>Pseudomonadota</taxon>
        <taxon>Betaproteobacteria</taxon>
        <taxon>Burkholderiales</taxon>
        <taxon>Oxalobacteraceae</taxon>
        <taxon>Telluria group</taxon>
        <taxon>Rugamonas</taxon>
    </lineage>
</organism>
<dbReference type="AlphaFoldDB" id="A0A1I4LNR2"/>
<evidence type="ECO:0000256" key="1">
    <source>
        <dbReference type="SAM" id="SignalP"/>
    </source>
</evidence>
<name>A0A1I4LNR2_9BURK</name>
<accession>A0A1I4LNR2</accession>
<proteinExistence type="predicted"/>
<keyword evidence="1" id="KW-0732">Signal</keyword>
<reference evidence="2 3" key="1">
    <citation type="submission" date="2016-10" db="EMBL/GenBank/DDBJ databases">
        <authorList>
            <person name="de Groot N.N."/>
        </authorList>
    </citation>
    <scope>NUCLEOTIDE SEQUENCE [LARGE SCALE GENOMIC DNA]</scope>
    <source>
        <strain evidence="2 3">ATCC 43154</strain>
    </source>
</reference>
<protein>
    <submittedName>
        <fullName evidence="2">Uncharacterized protein</fullName>
    </submittedName>
</protein>
<evidence type="ECO:0000313" key="3">
    <source>
        <dbReference type="Proteomes" id="UP000199470"/>
    </source>
</evidence>
<dbReference type="RefSeq" id="WP_139236398.1">
    <property type="nucleotide sequence ID" value="NZ_FOTW01000009.1"/>
</dbReference>
<feature type="signal peptide" evidence="1">
    <location>
        <begin position="1"/>
        <end position="21"/>
    </location>
</feature>
<dbReference type="Proteomes" id="UP000199470">
    <property type="component" value="Unassembled WGS sequence"/>
</dbReference>
<keyword evidence="3" id="KW-1185">Reference proteome</keyword>
<feature type="chain" id="PRO_5011659004" evidence="1">
    <location>
        <begin position="22"/>
        <end position="66"/>
    </location>
</feature>
<sequence length="66" mass="7036">MKMKLALFMFAIGLGSSFAYAAESSTNSCQGWCAIGYRNCIKHGGDPVECAADRDACFEDCGGRAM</sequence>
<gene>
    <name evidence="2" type="ORF">SAMN02982985_02071</name>
</gene>
<dbReference type="EMBL" id="FOTW01000009">
    <property type="protein sequence ID" value="SFL92605.1"/>
    <property type="molecule type" value="Genomic_DNA"/>
</dbReference>
<evidence type="ECO:0000313" key="2">
    <source>
        <dbReference type="EMBL" id="SFL92605.1"/>
    </source>
</evidence>